<dbReference type="Proteomes" id="UP000593932">
    <property type="component" value="Chromosome"/>
</dbReference>
<evidence type="ECO:0000259" key="3">
    <source>
        <dbReference type="Pfam" id="PF01648"/>
    </source>
</evidence>
<dbReference type="GO" id="GO:0016740">
    <property type="term" value="F:transferase activity"/>
    <property type="evidence" value="ECO:0007669"/>
    <property type="project" value="UniProtKB-KW"/>
</dbReference>
<evidence type="ECO:0000256" key="1">
    <source>
        <dbReference type="ARBA" id="ARBA00010990"/>
    </source>
</evidence>
<keyword evidence="5" id="KW-1185">Reference proteome</keyword>
<reference evidence="4 5" key="1">
    <citation type="submission" date="2020-10" db="EMBL/GenBank/DDBJ databases">
        <title>complete genome sequencing of Lysobacter sp. H23M41.</title>
        <authorList>
            <person name="Bae J.-W."/>
            <person name="Lee S.-Y."/>
        </authorList>
    </citation>
    <scope>NUCLEOTIDE SEQUENCE [LARGE SCALE GENOMIC DNA]</scope>
    <source>
        <strain evidence="4 5">H23M41</strain>
    </source>
</reference>
<comment type="similarity">
    <text evidence="1">Belongs to the P-Pant transferase superfamily. Gsp/Sfp/HetI/AcpT family.</text>
</comment>
<dbReference type="Pfam" id="PF01648">
    <property type="entry name" value="ACPS"/>
    <property type="match status" value="1"/>
</dbReference>
<proteinExistence type="inferred from homology"/>
<dbReference type="SUPFAM" id="SSF56214">
    <property type="entry name" value="4'-phosphopantetheinyl transferase"/>
    <property type="match status" value="2"/>
</dbReference>
<dbReference type="InterPro" id="IPR037143">
    <property type="entry name" value="4-PPantetheinyl_Trfase_dom_sf"/>
</dbReference>
<dbReference type="InterPro" id="IPR008278">
    <property type="entry name" value="4-PPantetheinyl_Trfase_dom"/>
</dbReference>
<keyword evidence="2 4" id="KW-0808">Transferase</keyword>
<dbReference type="PANTHER" id="PTHR12215">
    <property type="entry name" value="PHOSPHOPANTETHEINE TRANSFERASE"/>
    <property type="match status" value="1"/>
</dbReference>
<evidence type="ECO:0000313" key="5">
    <source>
        <dbReference type="Proteomes" id="UP000593932"/>
    </source>
</evidence>
<dbReference type="EMBL" id="CP063657">
    <property type="protein sequence ID" value="QOW22274.1"/>
    <property type="molecule type" value="Genomic_DNA"/>
</dbReference>
<dbReference type="RefSeq" id="WP_194034813.1">
    <property type="nucleotide sequence ID" value="NZ_CP063657.1"/>
</dbReference>
<dbReference type="InterPro" id="IPR050559">
    <property type="entry name" value="P-Pant_transferase_sf"/>
</dbReference>
<evidence type="ECO:0000256" key="2">
    <source>
        <dbReference type="ARBA" id="ARBA00022679"/>
    </source>
</evidence>
<evidence type="ECO:0000313" key="4">
    <source>
        <dbReference type="EMBL" id="QOW22274.1"/>
    </source>
</evidence>
<organism evidence="4 5">
    <name type="scientific">Novilysobacter avium</name>
    <dbReference type="NCBI Taxonomy" id="2781023"/>
    <lineage>
        <taxon>Bacteria</taxon>
        <taxon>Pseudomonadati</taxon>
        <taxon>Pseudomonadota</taxon>
        <taxon>Gammaproteobacteria</taxon>
        <taxon>Lysobacterales</taxon>
        <taxon>Lysobacteraceae</taxon>
        <taxon>Novilysobacter</taxon>
    </lineage>
</organism>
<feature type="domain" description="4'-phosphopantetheinyl transferase" evidence="3">
    <location>
        <begin position="81"/>
        <end position="173"/>
    </location>
</feature>
<sequence length="191" mass="21303">MPLPEPHPSCWTWLPLPRGEVAEPLARRWLGERLECAPELLSLRRDDHGRPQLEGGFAGWDCNWSHSGEGLLVALGRAVRLGIDLEWVRPRPRAMELARRFFTAAEADALAGLPTTQREPAFVRLWCAKEAVLKAHGRGLAFGLDKFEFEISHAGVRLVRCDAALGDPAQWSVLELVPQPGYVGAMAWRPE</sequence>
<accession>A0A7S6ZVJ8</accession>
<dbReference type="Gene3D" id="3.90.470.20">
    <property type="entry name" value="4'-phosphopantetheinyl transferase domain"/>
    <property type="match status" value="1"/>
</dbReference>
<name>A0A7S6ZVJ8_9GAMM</name>
<protein>
    <submittedName>
        <fullName evidence="4">4'-phosphopantetheinyl transferase superfamily protein</fullName>
    </submittedName>
</protein>
<dbReference type="PANTHER" id="PTHR12215:SF10">
    <property type="entry name" value="L-AMINOADIPATE-SEMIALDEHYDE DEHYDROGENASE-PHOSPHOPANTETHEINYL TRANSFERASE"/>
    <property type="match status" value="1"/>
</dbReference>
<gene>
    <name evidence="4" type="ORF">INQ42_01270</name>
</gene>